<keyword evidence="1" id="KW-0732">Signal</keyword>
<dbReference type="InterPro" id="IPR006315">
    <property type="entry name" value="OM_autotransptr_brl_dom"/>
</dbReference>
<dbReference type="GO" id="GO:0019867">
    <property type="term" value="C:outer membrane"/>
    <property type="evidence" value="ECO:0007669"/>
    <property type="project" value="InterPro"/>
</dbReference>
<reference evidence="4" key="1">
    <citation type="submission" date="2016-07" db="EMBL/GenBank/DDBJ databases">
        <authorList>
            <person name="Florea S."/>
            <person name="Webb J.S."/>
            <person name="Jaromczyk J."/>
            <person name="Schardl C.L."/>
        </authorList>
    </citation>
    <scope>NUCLEOTIDE SEQUENCE [LARGE SCALE GENOMIC DNA]</scope>
    <source>
        <strain evidence="4">MIT 01-6242</strain>
    </source>
</reference>
<name>A0A1B1U683_9HELI</name>
<dbReference type="STRING" id="222136.BBW65_05090"/>
<dbReference type="NCBIfam" id="TIGR01414">
    <property type="entry name" value="autotrans_barl"/>
    <property type="match status" value="1"/>
</dbReference>
<dbReference type="EMBL" id="CP016503">
    <property type="protein sequence ID" value="ANV98212.1"/>
    <property type="molecule type" value="Genomic_DNA"/>
</dbReference>
<evidence type="ECO:0000259" key="2">
    <source>
        <dbReference type="PROSITE" id="PS51208"/>
    </source>
</evidence>
<dbReference type="Pfam" id="PF03797">
    <property type="entry name" value="Autotransporter"/>
    <property type="match status" value="1"/>
</dbReference>
<protein>
    <recommendedName>
        <fullName evidence="2">Autotransporter domain-containing protein</fullName>
    </recommendedName>
</protein>
<accession>A0A1B1U683</accession>
<dbReference type="InterPro" id="IPR003991">
    <property type="entry name" value="Pertactin_virulence_factor"/>
</dbReference>
<dbReference type="InterPro" id="IPR005546">
    <property type="entry name" value="Autotransporte_beta"/>
</dbReference>
<dbReference type="Proteomes" id="UP000092884">
    <property type="component" value="Chromosome"/>
</dbReference>
<evidence type="ECO:0000313" key="4">
    <source>
        <dbReference type="Proteomes" id="UP000092884"/>
    </source>
</evidence>
<sequence>MTRDKKITRITKPTLSFFKPLVASSLALALSVSVVSAGDCDNATNEARICTGVGIATSALTKVGLPLNVGDGGNESFKFIESGGFHQPQLTNNSALETLAFQFGTGSNVTATKQGSNKVTIVGKTGDTHLFLGTGTKGLKMGSGGMGTLVFDFSTAQTSNKTPKMSLNLGATSGMSLQGNLEVKGKEREKSDTTQDTFDATLQGNIKGNITIGADTQAGKKQNLKSSFDFIGTGEQEITINGAITTKGNGVETELGFTSFTNITITGNITTGNGAKTNITQLPEGATLTLQGNSNQITTLTTTASGDKKATLALQNGNTTIGVIKGNSITHNIEVNFAGGTPTLMLNGATNALKTITFGGASAGTLAIANGGTASISDAVSVGAGKTLNLEVTHGYLSLDKAITGEGTINVVLNGKSEGAEATLIFKNTSDNQHRLTRLEVPKGKYGELKLAVGDFNQATFTDNVTGDNLKVTLGGSTTLILEGTNNKIKTLGFSGSDATLKLGKAGTTSTTSITNGITNGEKLTMEFVGGTAALNLGGTNNNIKTLKTLDKANATINLSSNKNSTKYNSLTIGTGGTGLEGNGYTFQLYASSNEKKLTLETEIDSYADRIVIENANTTENQTLELLVDNADVAKLSQKATTQNIALATIRNTTAGNKETAKVKFNTTSKKSINGEVIEATFESKETAKDGTEQTGGDYTTYFLTSVKSLGADSVIQQIASSALAINYDLFAANFNSINKRLGDLRGNPYTQGVWARIFAGGQESKFGIGSQSTYVTLQSGYDYAFVFEGGKTYAGVALSYAHSNGKGRKLGDKSLDDITSQGFEIAVYNSYFSDIGLYNDSVLKFGYLASDFMINNGATKGHTTNATFLLSNEVGYRYDFGEAKDWFVTPQIEIGLGYLSSSDFKDKFGANPFEITQDSVFLMRSRLGADVGKEFKGEDWGVSLYLGSFCEYDVLAGGENNFTFINNNKKSSIKSYDSNGRFVLNMGSNVKIKESTRVYVDFEKSFGNKFSTQWQMNLGARYSFGEVIAKAQEQEKTQEKAPLKIESGANS</sequence>
<feature type="domain" description="Autotransporter" evidence="2">
    <location>
        <begin position="747"/>
        <end position="1025"/>
    </location>
</feature>
<gene>
    <name evidence="3" type="ORF">BBW65_05090</name>
</gene>
<dbReference type="KEGG" id="het:BBW65_05090"/>
<evidence type="ECO:0000256" key="1">
    <source>
        <dbReference type="SAM" id="SignalP"/>
    </source>
</evidence>
<dbReference type="InterPro" id="IPR036709">
    <property type="entry name" value="Autotransporte_beta_dom_sf"/>
</dbReference>
<dbReference type="PROSITE" id="PS51208">
    <property type="entry name" value="AUTOTRANSPORTER"/>
    <property type="match status" value="1"/>
</dbReference>
<keyword evidence="4" id="KW-1185">Reference proteome</keyword>
<feature type="signal peptide" evidence="1">
    <location>
        <begin position="1"/>
        <end position="37"/>
    </location>
</feature>
<evidence type="ECO:0000313" key="3">
    <source>
        <dbReference type="EMBL" id="ANV98212.1"/>
    </source>
</evidence>
<dbReference type="SMART" id="SM00869">
    <property type="entry name" value="Autotransporter"/>
    <property type="match status" value="1"/>
</dbReference>
<organism evidence="3 4">
    <name type="scientific">Helicobacter enhydrae</name>
    <dbReference type="NCBI Taxonomy" id="222136"/>
    <lineage>
        <taxon>Bacteria</taxon>
        <taxon>Pseudomonadati</taxon>
        <taxon>Campylobacterota</taxon>
        <taxon>Epsilonproteobacteria</taxon>
        <taxon>Campylobacterales</taxon>
        <taxon>Helicobacteraceae</taxon>
        <taxon>Helicobacter</taxon>
    </lineage>
</organism>
<dbReference type="PRINTS" id="PR01484">
    <property type="entry name" value="PRTACTNFAMLY"/>
</dbReference>
<dbReference type="AlphaFoldDB" id="A0A1B1U683"/>
<dbReference type="Gene3D" id="2.40.128.130">
    <property type="entry name" value="Autotransporter beta-domain"/>
    <property type="match status" value="1"/>
</dbReference>
<feature type="chain" id="PRO_5008530255" description="Autotransporter domain-containing protein" evidence="1">
    <location>
        <begin position="38"/>
        <end position="1052"/>
    </location>
</feature>
<dbReference type="OrthoDB" id="6053567at2"/>
<dbReference type="SUPFAM" id="SSF103515">
    <property type="entry name" value="Autotransporter"/>
    <property type="match status" value="1"/>
</dbReference>
<proteinExistence type="predicted"/>
<dbReference type="RefSeq" id="WP_066340613.1">
    <property type="nucleotide sequence ID" value="NZ_CP016503.1"/>
</dbReference>